<name>A0ABP1S2C4_9HEXA</name>
<evidence type="ECO:0000313" key="2">
    <source>
        <dbReference type="EMBL" id="CAL8141789.1"/>
    </source>
</evidence>
<feature type="compositionally biased region" description="Polar residues" evidence="1">
    <location>
        <begin position="228"/>
        <end position="253"/>
    </location>
</feature>
<feature type="compositionally biased region" description="Polar residues" evidence="1">
    <location>
        <begin position="22"/>
        <end position="33"/>
    </location>
</feature>
<keyword evidence="3" id="KW-1185">Reference proteome</keyword>
<feature type="region of interest" description="Disordered" evidence="1">
    <location>
        <begin position="226"/>
        <end position="265"/>
    </location>
</feature>
<proteinExistence type="predicted"/>
<dbReference type="EMBL" id="CAXLJM020000148">
    <property type="protein sequence ID" value="CAL8141789.1"/>
    <property type="molecule type" value="Genomic_DNA"/>
</dbReference>
<dbReference type="Proteomes" id="UP001642540">
    <property type="component" value="Unassembled WGS sequence"/>
</dbReference>
<feature type="region of interest" description="Disordered" evidence="1">
    <location>
        <begin position="1"/>
        <end position="33"/>
    </location>
</feature>
<evidence type="ECO:0000256" key="1">
    <source>
        <dbReference type="SAM" id="MobiDB-lite"/>
    </source>
</evidence>
<feature type="region of interest" description="Disordered" evidence="1">
    <location>
        <begin position="89"/>
        <end position="113"/>
    </location>
</feature>
<reference evidence="2 3" key="1">
    <citation type="submission" date="2024-08" db="EMBL/GenBank/DDBJ databases">
        <authorList>
            <person name="Cucini C."/>
            <person name="Frati F."/>
        </authorList>
    </citation>
    <scope>NUCLEOTIDE SEQUENCE [LARGE SCALE GENOMIC DNA]</scope>
</reference>
<accession>A0ABP1S2C4</accession>
<gene>
    <name evidence="2" type="ORF">ODALV1_LOCUS28857</name>
</gene>
<evidence type="ECO:0000313" key="3">
    <source>
        <dbReference type="Proteomes" id="UP001642540"/>
    </source>
</evidence>
<protein>
    <submittedName>
        <fullName evidence="2">Uncharacterized protein</fullName>
    </submittedName>
</protein>
<organism evidence="2 3">
    <name type="scientific">Orchesella dallaii</name>
    <dbReference type="NCBI Taxonomy" id="48710"/>
    <lineage>
        <taxon>Eukaryota</taxon>
        <taxon>Metazoa</taxon>
        <taxon>Ecdysozoa</taxon>
        <taxon>Arthropoda</taxon>
        <taxon>Hexapoda</taxon>
        <taxon>Collembola</taxon>
        <taxon>Entomobryomorpha</taxon>
        <taxon>Entomobryoidea</taxon>
        <taxon>Orchesellidae</taxon>
        <taxon>Orchesellinae</taxon>
        <taxon>Orchesella</taxon>
    </lineage>
</organism>
<sequence>MDNEQLDEGLPQLTEPEVAPQEPSSDADNVVNSLNAPIRKDSLAADLPYRLSVELPPTIQEVMEENDLILPENESILPENESILPENEVVEAEPRQETSSQDPEDKSSNLSCKDSGRGCFEKITLGEPEKEQLQAAGANMLRIGRQLLDEMNFMETLVAKLSSRVSDRKMSAGHSKHEALEEADHLKRDIENSVGELASHAQRLNWLQQKADEYKQVTKLDKYGSAFGSPNGSTSANLIDTMPGTQGKQSGQQKEPDCSGASAPNNDFEKRLALVETKVEGLISKVDNCEKQTMNAHTQIQGLINRIFEEISRLQNAILQNNSQTQSMCTGVNDKIQIVEQQIIQLAQTLWELQCMTRVQMHFGKDTG</sequence>
<comment type="caution">
    <text evidence="2">The sequence shown here is derived from an EMBL/GenBank/DDBJ whole genome shotgun (WGS) entry which is preliminary data.</text>
</comment>